<dbReference type="GO" id="GO:0045214">
    <property type="term" value="P:sarcomere organization"/>
    <property type="evidence" value="ECO:0007669"/>
    <property type="project" value="TreeGrafter"/>
</dbReference>
<dbReference type="PANTHER" id="PTHR13817:SF151">
    <property type="entry name" value="TITIN"/>
    <property type="match status" value="1"/>
</dbReference>
<evidence type="ECO:0000313" key="5">
    <source>
        <dbReference type="Proteomes" id="UP000694620"/>
    </source>
</evidence>
<dbReference type="GeneTree" id="ENSGT01110000267173"/>
<dbReference type="Ensembl" id="ENSECRT00000012158.1">
    <property type="protein sequence ID" value="ENSECRP00000011961.1"/>
    <property type="gene ID" value="ENSECRG00000007905.1"/>
</dbReference>
<dbReference type="SMART" id="SM00409">
    <property type="entry name" value="IG"/>
    <property type="match status" value="2"/>
</dbReference>
<organism evidence="4 5">
    <name type="scientific">Erpetoichthys calabaricus</name>
    <name type="common">Rope fish</name>
    <name type="synonym">Calamoichthys calabaricus</name>
    <dbReference type="NCBI Taxonomy" id="27687"/>
    <lineage>
        <taxon>Eukaryota</taxon>
        <taxon>Metazoa</taxon>
        <taxon>Chordata</taxon>
        <taxon>Craniata</taxon>
        <taxon>Vertebrata</taxon>
        <taxon>Euteleostomi</taxon>
        <taxon>Actinopterygii</taxon>
        <taxon>Polypteriformes</taxon>
        <taxon>Polypteridae</taxon>
        <taxon>Erpetoichthys</taxon>
    </lineage>
</organism>
<dbReference type="InterPro" id="IPR003598">
    <property type="entry name" value="Ig_sub2"/>
</dbReference>
<dbReference type="AlphaFoldDB" id="A0A8C4SB43"/>
<dbReference type="GO" id="GO:0003007">
    <property type="term" value="P:heart morphogenesis"/>
    <property type="evidence" value="ECO:0007669"/>
    <property type="project" value="UniProtKB-ARBA"/>
</dbReference>
<dbReference type="GO" id="GO:0031430">
    <property type="term" value="C:M band"/>
    <property type="evidence" value="ECO:0007669"/>
    <property type="project" value="TreeGrafter"/>
</dbReference>
<dbReference type="InterPro" id="IPR013783">
    <property type="entry name" value="Ig-like_fold"/>
</dbReference>
<name>A0A8C4SB43_ERPCA</name>
<dbReference type="PROSITE" id="PS50835">
    <property type="entry name" value="IG_LIKE"/>
    <property type="match status" value="2"/>
</dbReference>
<dbReference type="FunFam" id="2.60.40.10:FF:000107">
    <property type="entry name" value="Myosin, light chain kinase a"/>
    <property type="match status" value="2"/>
</dbReference>
<dbReference type="SUPFAM" id="SSF48726">
    <property type="entry name" value="Immunoglobulin"/>
    <property type="match status" value="2"/>
</dbReference>
<dbReference type="InterPro" id="IPR013098">
    <property type="entry name" value="Ig_I-set"/>
</dbReference>
<proteinExistence type="predicted"/>
<protein>
    <recommendedName>
        <fullName evidence="3">Ig-like domain-containing protein</fullName>
    </recommendedName>
</protein>
<keyword evidence="2" id="KW-0393">Immunoglobulin domain</keyword>
<reference evidence="4" key="2">
    <citation type="submission" date="2025-08" db="UniProtKB">
        <authorList>
            <consortium name="Ensembl"/>
        </authorList>
    </citation>
    <scope>IDENTIFICATION</scope>
</reference>
<dbReference type="GO" id="GO:0055013">
    <property type="term" value="P:cardiac muscle cell development"/>
    <property type="evidence" value="ECO:0007669"/>
    <property type="project" value="UniProtKB-ARBA"/>
</dbReference>
<keyword evidence="5" id="KW-1185">Reference proteome</keyword>
<dbReference type="Pfam" id="PF07679">
    <property type="entry name" value="I-set"/>
    <property type="match status" value="2"/>
</dbReference>
<evidence type="ECO:0000313" key="4">
    <source>
        <dbReference type="Ensembl" id="ENSECRP00000011961.1"/>
    </source>
</evidence>
<dbReference type="CDD" id="cd00096">
    <property type="entry name" value="Ig"/>
    <property type="match status" value="1"/>
</dbReference>
<evidence type="ECO:0000256" key="2">
    <source>
        <dbReference type="ARBA" id="ARBA00023319"/>
    </source>
</evidence>
<evidence type="ECO:0000259" key="3">
    <source>
        <dbReference type="PROSITE" id="PS50835"/>
    </source>
</evidence>
<dbReference type="InterPro" id="IPR007110">
    <property type="entry name" value="Ig-like_dom"/>
</dbReference>
<accession>A0A8C4SB43</accession>
<keyword evidence="1" id="KW-0677">Repeat</keyword>
<feature type="domain" description="Ig-like" evidence="3">
    <location>
        <begin position="1"/>
        <end position="85"/>
    </location>
</feature>
<reference evidence="4" key="3">
    <citation type="submission" date="2025-09" db="UniProtKB">
        <authorList>
            <consortium name="Ensembl"/>
        </authorList>
    </citation>
    <scope>IDENTIFICATION</scope>
</reference>
<dbReference type="SMART" id="SM00408">
    <property type="entry name" value="IGc2"/>
    <property type="match status" value="2"/>
</dbReference>
<dbReference type="PANTHER" id="PTHR13817">
    <property type="entry name" value="TITIN"/>
    <property type="match status" value="1"/>
</dbReference>
<dbReference type="Proteomes" id="UP000694620">
    <property type="component" value="Chromosome 8"/>
</dbReference>
<feature type="domain" description="Ig-like" evidence="3">
    <location>
        <begin position="94"/>
        <end position="185"/>
    </location>
</feature>
<dbReference type="Gene3D" id="2.60.40.10">
    <property type="entry name" value="Immunoglobulins"/>
    <property type="match status" value="2"/>
</dbReference>
<reference evidence="4" key="1">
    <citation type="submission" date="2021-06" db="EMBL/GenBank/DDBJ databases">
        <authorList>
            <consortium name="Wellcome Sanger Institute Data Sharing"/>
        </authorList>
    </citation>
    <scope>NUCLEOTIDE SEQUENCE [LARGE SCALE GENOMIC DNA]</scope>
</reference>
<sequence>HSTKPLTVESGKPARFCTKVTGRPLPQISWYKEDLKIFAGYKCKFLHDAEEYTLLLIEVFPEDAATYTCEAKNDYGVATSSASLTLPYSGATVPEFLERMSQETIVKRGDDVSLFCVIKGVPTPCVIWLYNQLIIEESASCSPKRDGPLCSLRLKNVGPSHAGTYVCKIVNPAGEASCSSHLRVTGWQLHVLKTYKTPYSYFSDIKKVIQEEIERKIEMEVKGKTCSSFFQSISSHI</sequence>
<evidence type="ECO:0000256" key="1">
    <source>
        <dbReference type="ARBA" id="ARBA00022737"/>
    </source>
</evidence>
<dbReference type="InterPro" id="IPR050964">
    <property type="entry name" value="Striated_Muscle_Regulatory"/>
</dbReference>
<dbReference type="InterPro" id="IPR003599">
    <property type="entry name" value="Ig_sub"/>
</dbReference>
<dbReference type="InterPro" id="IPR036179">
    <property type="entry name" value="Ig-like_dom_sf"/>
</dbReference>